<evidence type="ECO:0000256" key="1">
    <source>
        <dbReference type="SAM" id="Phobius"/>
    </source>
</evidence>
<feature type="transmembrane region" description="Helical" evidence="1">
    <location>
        <begin position="118"/>
        <end position="138"/>
    </location>
</feature>
<organism evidence="2 3">
    <name type="scientific">Janibacter alkaliphilus</name>
    <dbReference type="NCBI Taxonomy" id="1069963"/>
    <lineage>
        <taxon>Bacteria</taxon>
        <taxon>Bacillati</taxon>
        <taxon>Actinomycetota</taxon>
        <taxon>Actinomycetes</taxon>
        <taxon>Micrococcales</taxon>
        <taxon>Intrasporangiaceae</taxon>
        <taxon>Janibacter</taxon>
    </lineage>
</organism>
<gene>
    <name evidence="2" type="ORF">BJY28_002261</name>
</gene>
<dbReference type="Proteomes" id="UP000592181">
    <property type="component" value="Unassembled WGS sequence"/>
</dbReference>
<evidence type="ECO:0000313" key="2">
    <source>
        <dbReference type="EMBL" id="NYG37792.1"/>
    </source>
</evidence>
<dbReference type="EMBL" id="JACBZX010000001">
    <property type="protein sequence ID" value="NYG37792.1"/>
    <property type="molecule type" value="Genomic_DNA"/>
</dbReference>
<keyword evidence="3" id="KW-1185">Reference proteome</keyword>
<accession>A0A852X355</accession>
<evidence type="ECO:0000313" key="3">
    <source>
        <dbReference type="Proteomes" id="UP000592181"/>
    </source>
</evidence>
<keyword evidence="1" id="KW-1133">Transmembrane helix</keyword>
<feature type="transmembrane region" description="Helical" evidence="1">
    <location>
        <begin position="274"/>
        <end position="299"/>
    </location>
</feature>
<keyword evidence="1" id="KW-0472">Membrane</keyword>
<feature type="transmembrane region" description="Helical" evidence="1">
    <location>
        <begin position="189"/>
        <end position="210"/>
    </location>
</feature>
<proteinExistence type="predicted"/>
<reference evidence="2 3" key="1">
    <citation type="submission" date="2020-07" db="EMBL/GenBank/DDBJ databases">
        <title>Sequencing the genomes of 1000 actinobacteria strains.</title>
        <authorList>
            <person name="Klenk H.-P."/>
        </authorList>
    </citation>
    <scope>NUCLEOTIDE SEQUENCE [LARGE SCALE GENOMIC DNA]</scope>
    <source>
        <strain evidence="2 3">DSM 24723</strain>
    </source>
</reference>
<name>A0A852X355_9MICO</name>
<comment type="caution">
    <text evidence="2">The sequence shown here is derived from an EMBL/GenBank/DDBJ whole genome shotgun (WGS) entry which is preliminary data.</text>
</comment>
<feature type="transmembrane region" description="Helical" evidence="1">
    <location>
        <begin position="93"/>
        <end position="111"/>
    </location>
</feature>
<keyword evidence="1" id="KW-0812">Transmembrane</keyword>
<dbReference type="RefSeq" id="WP_179463103.1">
    <property type="nucleotide sequence ID" value="NZ_JACBZX010000001.1"/>
</dbReference>
<dbReference type="AlphaFoldDB" id="A0A852X355"/>
<protein>
    <submittedName>
        <fullName evidence="2">Uncharacterized protein</fullName>
    </submittedName>
</protein>
<sequence length="300" mass="32814">MLLYRQRDWQRSEGVEVRVAPEALDVVAVDEQGRPDESLPGRHRRVQHPALHLLGLRRSRQRLSLHELPRAPGSIVAGPALHTVTTEPDPPVATTWLLCGLAALLAPWFVLEVYAQRVPSAVMTGAALVGVLGGLWHVRRDPPRLDVPTSSVPELVGVLWEAGVIVDDSRVSTQPPALLTRAELLQRQLSAAFTALVLALITTCVIGTGIEGVGRRLLDLDDDVLDALWFGTILVATPFATEIGYRVTMRSAANEILPPLGPRMHYRYARPHRFAWVGMLLVMLVVIGIFAGLGLLPLVQ</sequence>